<dbReference type="EMBL" id="KB446556">
    <property type="protein sequence ID" value="EME86973.1"/>
    <property type="molecule type" value="Genomic_DNA"/>
</dbReference>
<gene>
    <name evidence="2" type="ORF">MYCFIDRAFT_172648</name>
</gene>
<name>M3BCS6_PSEFD</name>
<dbReference type="RefSeq" id="XP_007924063.1">
    <property type="nucleotide sequence ID" value="XM_007925872.1"/>
</dbReference>
<evidence type="ECO:0000313" key="3">
    <source>
        <dbReference type="Proteomes" id="UP000016932"/>
    </source>
</evidence>
<sequence>MGREVSRWGGSGVEEEVEEEEVCEERSNDGGAVSGGSWGLDEPQTAAIGHKGQQTTKNSHAGGRELGKKGETRSNVPRSHTAPAPAPTHTAAALLLPSDLDVTYLWSRGLLRLLYGVKAKRGLARADDLDSGSEGVSEGVSEGAADRRWQVAFSPTAAFERLLGGGGLDANAEGEQSVVYKEKADEERQVAWLAWLGLPRSFLAGGPGSGLLCQLQAPIASRPARTPDVIRPVNTGDGEGSTSTQCLIGRFMPPDSHSSCPKPKAFNLSAGKSPVRRRPPNHAAYTCHCCQIGRHSLLRGTKR</sequence>
<accession>M3BCS6</accession>
<dbReference type="KEGG" id="pfj:MYCFIDRAFT_172648"/>
<dbReference type="AlphaFoldDB" id="M3BCS6"/>
<dbReference type="Proteomes" id="UP000016932">
    <property type="component" value="Unassembled WGS sequence"/>
</dbReference>
<feature type="region of interest" description="Disordered" evidence="1">
    <location>
        <begin position="1"/>
        <end position="86"/>
    </location>
</feature>
<feature type="compositionally biased region" description="Acidic residues" evidence="1">
    <location>
        <begin position="13"/>
        <end position="23"/>
    </location>
</feature>
<dbReference type="GeneID" id="19332833"/>
<proteinExistence type="predicted"/>
<reference evidence="2 3" key="1">
    <citation type="journal article" date="2012" name="PLoS Pathog.">
        <title>Diverse lifestyles and strategies of plant pathogenesis encoded in the genomes of eighteen Dothideomycetes fungi.</title>
        <authorList>
            <person name="Ohm R.A."/>
            <person name="Feau N."/>
            <person name="Henrissat B."/>
            <person name="Schoch C.L."/>
            <person name="Horwitz B.A."/>
            <person name="Barry K.W."/>
            <person name="Condon B.J."/>
            <person name="Copeland A.C."/>
            <person name="Dhillon B."/>
            <person name="Glaser F."/>
            <person name="Hesse C.N."/>
            <person name="Kosti I."/>
            <person name="LaButti K."/>
            <person name="Lindquist E.A."/>
            <person name="Lucas S."/>
            <person name="Salamov A.A."/>
            <person name="Bradshaw R.E."/>
            <person name="Ciuffetti L."/>
            <person name="Hamelin R.C."/>
            <person name="Kema G.H.J."/>
            <person name="Lawrence C."/>
            <person name="Scott J.A."/>
            <person name="Spatafora J.W."/>
            <person name="Turgeon B.G."/>
            <person name="de Wit P.J.G.M."/>
            <person name="Zhong S."/>
            <person name="Goodwin S.B."/>
            <person name="Grigoriev I.V."/>
        </authorList>
    </citation>
    <scope>NUCLEOTIDE SEQUENCE [LARGE SCALE GENOMIC DNA]</scope>
    <source>
        <strain evidence="2 3">CIRAD86</strain>
    </source>
</reference>
<feature type="region of interest" description="Disordered" evidence="1">
    <location>
        <begin position="254"/>
        <end position="277"/>
    </location>
</feature>
<evidence type="ECO:0000256" key="1">
    <source>
        <dbReference type="SAM" id="MobiDB-lite"/>
    </source>
</evidence>
<keyword evidence="3" id="KW-1185">Reference proteome</keyword>
<organism evidence="2 3">
    <name type="scientific">Pseudocercospora fijiensis (strain CIRAD86)</name>
    <name type="common">Black leaf streak disease fungus</name>
    <name type="synonym">Mycosphaerella fijiensis</name>
    <dbReference type="NCBI Taxonomy" id="383855"/>
    <lineage>
        <taxon>Eukaryota</taxon>
        <taxon>Fungi</taxon>
        <taxon>Dikarya</taxon>
        <taxon>Ascomycota</taxon>
        <taxon>Pezizomycotina</taxon>
        <taxon>Dothideomycetes</taxon>
        <taxon>Dothideomycetidae</taxon>
        <taxon>Mycosphaerellales</taxon>
        <taxon>Mycosphaerellaceae</taxon>
        <taxon>Pseudocercospora</taxon>
    </lineage>
</organism>
<evidence type="ECO:0000313" key="2">
    <source>
        <dbReference type="EMBL" id="EME86973.1"/>
    </source>
</evidence>
<protein>
    <submittedName>
        <fullName evidence="2">Uncharacterized protein</fullName>
    </submittedName>
</protein>
<dbReference type="VEuPathDB" id="FungiDB:MYCFIDRAFT_172648"/>
<dbReference type="HOGENOM" id="CLU_918677_0_0_1"/>
<feature type="compositionally biased region" description="Basic and acidic residues" evidence="1">
    <location>
        <begin position="62"/>
        <end position="72"/>
    </location>
</feature>